<accession>A0A2S9MQC4</accession>
<evidence type="ECO:0000313" key="1">
    <source>
        <dbReference type="EMBL" id="PRF60989.1"/>
    </source>
</evidence>
<dbReference type="Proteomes" id="UP000238982">
    <property type="component" value="Unassembled WGS sequence"/>
</dbReference>
<comment type="caution">
    <text evidence="1">The sequence shown here is derived from an EMBL/GenBank/DDBJ whole genome shotgun (WGS) entry which is preliminary data.</text>
</comment>
<sequence>MTDTCCRCIRRAGGCRRDAGGAQRAAASAASRASRPVCRVMPIQVLPLPAKPLFLMGFSAFRVRRCAFCVA</sequence>
<proteinExistence type="predicted"/>
<reference evidence="1 2" key="1">
    <citation type="submission" date="2018-03" db="EMBL/GenBank/DDBJ databases">
        <authorList>
            <person name="Keele B.F."/>
        </authorList>
    </citation>
    <scope>NUCLEOTIDE SEQUENCE [LARGE SCALE GENOMIC DNA]</scope>
    <source>
        <strain evidence="1 2">AU19729</strain>
    </source>
</reference>
<evidence type="ECO:0000313" key="2">
    <source>
        <dbReference type="Proteomes" id="UP000238982"/>
    </source>
</evidence>
<dbReference type="EMBL" id="PVGH01000056">
    <property type="protein sequence ID" value="PRF60989.1"/>
    <property type="molecule type" value="Genomic_DNA"/>
</dbReference>
<gene>
    <name evidence="1" type="ORF">C6Q15_13900</name>
</gene>
<name>A0A2S9MQC4_9BURK</name>
<dbReference type="AlphaFoldDB" id="A0A2S9MQC4"/>
<organism evidence="1 2">
    <name type="scientific">Burkholderia multivorans</name>
    <dbReference type="NCBI Taxonomy" id="87883"/>
    <lineage>
        <taxon>Bacteria</taxon>
        <taxon>Pseudomonadati</taxon>
        <taxon>Pseudomonadota</taxon>
        <taxon>Betaproteobacteria</taxon>
        <taxon>Burkholderiales</taxon>
        <taxon>Burkholderiaceae</taxon>
        <taxon>Burkholderia</taxon>
        <taxon>Burkholderia cepacia complex</taxon>
    </lineage>
</organism>
<protein>
    <submittedName>
        <fullName evidence="1">Uncharacterized protein</fullName>
    </submittedName>
</protein>